<organism evidence="1 2">
    <name type="scientific">Oryza sativa subsp. japonica</name>
    <name type="common">Rice</name>
    <dbReference type="NCBI Taxonomy" id="39947"/>
    <lineage>
        <taxon>Eukaryota</taxon>
        <taxon>Viridiplantae</taxon>
        <taxon>Streptophyta</taxon>
        <taxon>Embryophyta</taxon>
        <taxon>Tracheophyta</taxon>
        <taxon>Spermatophyta</taxon>
        <taxon>Magnoliopsida</taxon>
        <taxon>Liliopsida</taxon>
        <taxon>Poales</taxon>
        <taxon>Poaceae</taxon>
        <taxon>BOP clade</taxon>
        <taxon>Oryzoideae</taxon>
        <taxon>Oryzeae</taxon>
        <taxon>Oryzinae</taxon>
        <taxon>Oryza</taxon>
        <taxon>Oryza sativa</taxon>
    </lineage>
</organism>
<reference evidence="2" key="2">
    <citation type="journal article" date="2008" name="Nucleic Acids Res.">
        <title>The rice annotation project database (RAP-DB): 2008 update.</title>
        <authorList>
            <consortium name="The rice annotation project (RAP)"/>
        </authorList>
    </citation>
    <scope>GENOME REANNOTATION</scope>
    <source>
        <strain evidence="2">cv. Nipponbare</strain>
    </source>
</reference>
<dbReference type="AlphaFoldDB" id="Q69U78"/>
<accession>Q69U78</accession>
<name>Q69U78_ORYSJ</name>
<evidence type="ECO:0000313" key="1">
    <source>
        <dbReference type="EMBL" id="BAD35667.1"/>
    </source>
</evidence>
<sequence>MVWPWNLPSRNNGPVHNSAQTWRRPPISWVKANTDWAFVMAHKFRAVEVVMRNDSGVSKLIIETGSLEVTRMVAQKEVSRSIYGSGTRSEIEAESFQ</sequence>
<protein>
    <submittedName>
        <fullName evidence="1">Uncharacterized protein</fullName>
    </submittedName>
</protein>
<gene>
    <name evidence="1" type="primary">P0414C05.29</name>
</gene>
<evidence type="ECO:0000313" key="2">
    <source>
        <dbReference type="Proteomes" id="UP000000763"/>
    </source>
</evidence>
<proteinExistence type="predicted"/>
<reference evidence="2" key="1">
    <citation type="journal article" date="2005" name="Nature">
        <title>The map-based sequence of the rice genome.</title>
        <authorList>
            <consortium name="International rice genome sequencing project (IRGSP)"/>
            <person name="Matsumoto T."/>
            <person name="Wu J."/>
            <person name="Kanamori H."/>
            <person name="Katayose Y."/>
            <person name="Fujisawa M."/>
            <person name="Namiki N."/>
            <person name="Mizuno H."/>
            <person name="Yamamoto K."/>
            <person name="Antonio B.A."/>
            <person name="Baba T."/>
            <person name="Sakata K."/>
            <person name="Nagamura Y."/>
            <person name="Aoki H."/>
            <person name="Arikawa K."/>
            <person name="Arita K."/>
            <person name="Bito T."/>
            <person name="Chiden Y."/>
            <person name="Fujitsuka N."/>
            <person name="Fukunaka R."/>
            <person name="Hamada M."/>
            <person name="Harada C."/>
            <person name="Hayashi A."/>
            <person name="Hijishita S."/>
            <person name="Honda M."/>
            <person name="Hosokawa S."/>
            <person name="Ichikawa Y."/>
            <person name="Idonuma A."/>
            <person name="Iijima M."/>
            <person name="Ikeda M."/>
            <person name="Ikeno M."/>
            <person name="Ito K."/>
            <person name="Ito S."/>
            <person name="Ito T."/>
            <person name="Ito Y."/>
            <person name="Ito Y."/>
            <person name="Iwabuchi A."/>
            <person name="Kamiya K."/>
            <person name="Karasawa W."/>
            <person name="Kurita K."/>
            <person name="Katagiri S."/>
            <person name="Kikuta A."/>
            <person name="Kobayashi H."/>
            <person name="Kobayashi N."/>
            <person name="Machita K."/>
            <person name="Maehara T."/>
            <person name="Masukawa M."/>
            <person name="Mizubayashi T."/>
            <person name="Mukai Y."/>
            <person name="Nagasaki H."/>
            <person name="Nagata Y."/>
            <person name="Naito S."/>
            <person name="Nakashima M."/>
            <person name="Nakama Y."/>
            <person name="Nakamichi Y."/>
            <person name="Nakamura M."/>
            <person name="Meguro A."/>
            <person name="Negishi M."/>
            <person name="Ohta I."/>
            <person name="Ohta T."/>
            <person name="Okamoto M."/>
            <person name="Ono N."/>
            <person name="Saji S."/>
            <person name="Sakaguchi M."/>
            <person name="Sakai K."/>
            <person name="Shibata M."/>
            <person name="Shimokawa T."/>
            <person name="Song J."/>
            <person name="Takazaki Y."/>
            <person name="Terasawa K."/>
            <person name="Tsugane M."/>
            <person name="Tsuji K."/>
            <person name="Ueda S."/>
            <person name="Waki K."/>
            <person name="Yamagata H."/>
            <person name="Yamamoto M."/>
            <person name="Yamamoto S."/>
            <person name="Yamane H."/>
            <person name="Yoshiki S."/>
            <person name="Yoshihara R."/>
            <person name="Yukawa K."/>
            <person name="Zhong H."/>
            <person name="Yano M."/>
            <person name="Yuan Q."/>
            <person name="Ouyang S."/>
            <person name="Liu J."/>
            <person name="Jones K.M."/>
            <person name="Gansberger K."/>
            <person name="Moffat K."/>
            <person name="Hill J."/>
            <person name="Bera J."/>
            <person name="Fadrosh D."/>
            <person name="Jin S."/>
            <person name="Johri S."/>
            <person name="Kim M."/>
            <person name="Overton L."/>
            <person name="Reardon M."/>
            <person name="Tsitrin T."/>
            <person name="Vuong H."/>
            <person name="Weaver B."/>
            <person name="Ciecko A."/>
            <person name="Tallon L."/>
            <person name="Jackson J."/>
            <person name="Pai G."/>
            <person name="Aken S.V."/>
            <person name="Utterback T."/>
            <person name="Reidmuller S."/>
            <person name="Feldblyum T."/>
            <person name="Hsiao J."/>
            <person name="Zismann V."/>
            <person name="Iobst S."/>
            <person name="de Vazeille A.R."/>
            <person name="Buell C.R."/>
            <person name="Ying K."/>
            <person name="Li Y."/>
            <person name="Lu T."/>
            <person name="Huang Y."/>
            <person name="Zhao Q."/>
            <person name="Feng Q."/>
            <person name="Zhang L."/>
            <person name="Zhu J."/>
            <person name="Weng Q."/>
            <person name="Mu J."/>
            <person name="Lu Y."/>
            <person name="Fan D."/>
            <person name="Liu Y."/>
            <person name="Guan J."/>
            <person name="Zhang Y."/>
            <person name="Yu S."/>
            <person name="Liu X."/>
            <person name="Zhang Y."/>
            <person name="Hong G."/>
            <person name="Han B."/>
            <person name="Choisne N."/>
            <person name="Demange N."/>
            <person name="Orjeda G."/>
            <person name="Samain S."/>
            <person name="Cattolico L."/>
            <person name="Pelletier E."/>
            <person name="Couloux A."/>
            <person name="Segurens B."/>
            <person name="Wincker P."/>
            <person name="D'Hont A."/>
            <person name="Scarpelli C."/>
            <person name="Weissenbach J."/>
            <person name="Salanoubat M."/>
            <person name="Quetier F."/>
            <person name="Yu Y."/>
            <person name="Kim H.R."/>
            <person name="Rambo T."/>
            <person name="Currie J."/>
            <person name="Collura K."/>
            <person name="Luo M."/>
            <person name="Yang T."/>
            <person name="Ammiraju J.S.S."/>
            <person name="Engler F."/>
            <person name="Soderlund C."/>
            <person name="Wing R.A."/>
            <person name="Palmer L.E."/>
            <person name="de la Bastide M."/>
            <person name="Spiegel L."/>
            <person name="Nascimento L."/>
            <person name="Zutavern T."/>
            <person name="O'Shaughnessy A."/>
            <person name="Dike S."/>
            <person name="Dedhia N."/>
            <person name="Preston R."/>
            <person name="Balija V."/>
            <person name="McCombie W.R."/>
            <person name="Chow T."/>
            <person name="Chen H."/>
            <person name="Chung M."/>
            <person name="Chen C."/>
            <person name="Shaw J."/>
            <person name="Wu H."/>
            <person name="Hsiao K."/>
            <person name="Chao Y."/>
            <person name="Chu M."/>
            <person name="Cheng C."/>
            <person name="Hour A."/>
            <person name="Lee P."/>
            <person name="Lin S."/>
            <person name="Lin Y."/>
            <person name="Liou J."/>
            <person name="Liu S."/>
            <person name="Hsing Y."/>
            <person name="Raghuvanshi S."/>
            <person name="Mohanty A."/>
            <person name="Bharti A.K."/>
            <person name="Gaur A."/>
            <person name="Gupta V."/>
            <person name="Kumar D."/>
            <person name="Ravi V."/>
            <person name="Vij S."/>
            <person name="Kapur A."/>
            <person name="Khurana P."/>
            <person name="Khurana P."/>
            <person name="Khurana J.P."/>
            <person name="Tyagi A.K."/>
            <person name="Gaikwad K."/>
            <person name="Singh A."/>
            <person name="Dalal V."/>
            <person name="Srivastava S."/>
            <person name="Dixit A."/>
            <person name="Pal A.K."/>
            <person name="Ghazi I.A."/>
            <person name="Yadav M."/>
            <person name="Pandit A."/>
            <person name="Bhargava A."/>
            <person name="Sureshbabu K."/>
            <person name="Batra K."/>
            <person name="Sharma T.R."/>
            <person name="Mohapatra T."/>
            <person name="Singh N.K."/>
            <person name="Messing J."/>
            <person name="Nelson A.B."/>
            <person name="Fuks G."/>
            <person name="Kavchok S."/>
            <person name="Keizer G."/>
            <person name="Linton E."/>
            <person name="Llaca V."/>
            <person name="Song R."/>
            <person name="Tanyolac B."/>
            <person name="Young S."/>
            <person name="Ho-Il K."/>
            <person name="Hahn J.H."/>
            <person name="Sangsakoo G."/>
            <person name="Vanavichit A."/>
            <person name="de Mattos Luiz.A.T."/>
            <person name="Zimmer P.D."/>
            <person name="Malone G."/>
            <person name="Dellagostin O."/>
            <person name="de Oliveira A.C."/>
            <person name="Bevan M."/>
            <person name="Bancroft I."/>
            <person name="Minx P."/>
            <person name="Cordum H."/>
            <person name="Wilson R."/>
            <person name="Cheng Z."/>
            <person name="Jin W."/>
            <person name="Jiang J."/>
            <person name="Leong S.A."/>
            <person name="Iwama H."/>
            <person name="Gojobori T."/>
            <person name="Itoh T."/>
            <person name="Niimura Y."/>
            <person name="Fujii Y."/>
            <person name="Habara T."/>
            <person name="Sakai H."/>
            <person name="Sato Y."/>
            <person name="Wilson G."/>
            <person name="Kumar K."/>
            <person name="McCouch S."/>
            <person name="Juretic N."/>
            <person name="Hoen D."/>
            <person name="Wright S."/>
            <person name="Bruskiewich R."/>
            <person name="Bureau T."/>
            <person name="Miyao A."/>
            <person name="Hirochika H."/>
            <person name="Nishikawa T."/>
            <person name="Kadowaki K."/>
            <person name="Sugiura M."/>
            <person name="Burr B."/>
            <person name="Sasaki T."/>
        </authorList>
    </citation>
    <scope>NUCLEOTIDE SEQUENCE [LARGE SCALE GENOMIC DNA]</scope>
    <source>
        <strain evidence="2">cv. Nipponbare</strain>
    </source>
</reference>
<dbReference type="Proteomes" id="UP000000763">
    <property type="component" value="Chromosome 6"/>
</dbReference>
<dbReference type="EMBL" id="AP004615">
    <property type="protein sequence ID" value="BAD35667.1"/>
    <property type="molecule type" value="Genomic_DNA"/>
</dbReference>